<protein>
    <submittedName>
        <fullName evidence="1">Uncharacterized protein</fullName>
    </submittedName>
</protein>
<dbReference type="HOGENOM" id="CLU_138967_0_0_6"/>
<dbReference type="Proteomes" id="UP000013148">
    <property type="component" value="Unassembled WGS sequence"/>
</dbReference>
<comment type="caution">
    <text evidence="1">The sequence shown here is derived from an EMBL/GenBank/DDBJ whole genome shotgun (WGS) entry which is preliminary data.</text>
</comment>
<dbReference type="RefSeq" id="WP_004823287.1">
    <property type="nucleotide sequence ID" value="NZ_KB849456.1"/>
</dbReference>
<proteinExistence type="predicted"/>
<evidence type="ECO:0000313" key="1">
    <source>
        <dbReference type="EMBL" id="ENV15502.1"/>
    </source>
</evidence>
<organism evidence="1 2">
    <name type="scientific">Acinetobacter guillouiae NIPH 991</name>
    <dbReference type="NCBI Taxonomy" id="1217656"/>
    <lineage>
        <taxon>Bacteria</taxon>
        <taxon>Pseudomonadati</taxon>
        <taxon>Pseudomonadota</taxon>
        <taxon>Gammaproteobacteria</taxon>
        <taxon>Moraxellales</taxon>
        <taxon>Moraxellaceae</taxon>
        <taxon>Acinetobacter</taxon>
    </lineage>
</organism>
<dbReference type="AlphaFoldDB" id="N8WTS9"/>
<evidence type="ECO:0000313" key="2">
    <source>
        <dbReference type="Proteomes" id="UP000013148"/>
    </source>
</evidence>
<reference evidence="1 2" key="1">
    <citation type="submission" date="2013-02" db="EMBL/GenBank/DDBJ databases">
        <title>The Genome Sequence of Acinetobacter guillouiae NIPH 991.</title>
        <authorList>
            <consortium name="The Broad Institute Genome Sequencing Platform"/>
            <consortium name="The Broad Institute Genome Sequencing Center for Infectious Disease"/>
            <person name="Cerqueira G."/>
            <person name="Feldgarden M."/>
            <person name="Courvalin P."/>
            <person name="Perichon B."/>
            <person name="Grillot-Courvalin C."/>
            <person name="Clermont D."/>
            <person name="Rocha E."/>
            <person name="Yoon E.-J."/>
            <person name="Nemec A."/>
            <person name="Walker B."/>
            <person name="Young S.K."/>
            <person name="Zeng Q."/>
            <person name="Gargeya S."/>
            <person name="Fitzgerald M."/>
            <person name="Haas B."/>
            <person name="Abouelleil A."/>
            <person name="Alvarado L."/>
            <person name="Arachchi H.M."/>
            <person name="Berlin A.M."/>
            <person name="Chapman S.B."/>
            <person name="Dewar J."/>
            <person name="Goldberg J."/>
            <person name="Griggs A."/>
            <person name="Gujja S."/>
            <person name="Hansen M."/>
            <person name="Howarth C."/>
            <person name="Imamovic A."/>
            <person name="Larimer J."/>
            <person name="McCowan C."/>
            <person name="Murphy C."/>
            <person name="Neiman D."/>
            <person name="Pearson M."/>
            <person name="Priest M."/>
            <person name="Roberts A."/>
            <person name="Saif S."/>
            <person name="Shea T."/>
            <person name="Sisk P."/>
            <person name="Sykes S."/>
            <person name="Wortman J."/>
            <person name="Nusbaum C."/>
            <person name="Birren B."/>
        </authorList>
    </citation>
    <scope>NUCLEOTIDE SEQUENCE [LARGE SCALE GENOMIC DNA]</scope>
    <source>
        <strain evidence="1 2">NIPH 991</strain>
    </source>
</reference>
<name>N8WTS9_ACIGI</name>
<dbReference type="EMBL" id="APPJ01000014">
    <property type="protein sequence ID" value="ENV15502.1"/>
    <property type="molecule type" value="Genomic_DNA"/>
</dbReference>
<keyword evidence="2" id="KW-1185">Reference proteome</keyword>
<accession>N8WTS9</accession>
<sequence>MDLLNALIHQNEVNSKENEPLDYYKKAFDLQKSLFELEQLDIPVEHHFAPGNYARECFLPAGSVVIGKVHRHAHVNIISKGKVTVATSEGLHEYEAPLTFISEPGAKRALIVHEDTVWTTVHPNPSDTQDLALIESDVIVPESEVEAFILSLNQEKITCHG</sequence>
<gene>
    <name evidence="1" type="ORF">F964_04228</name>
</gene>
<dbReference type="PATRIC" id="fig|1217656.3.peg.4169"/>
<dbReference type="eggNOG" id="COG1917">
    <property type="taxonomic scope" value="Bacteria"/>
</dbReference>